<reference evidence="2" key="1">
    <citation type="journal article" date="2014" name="Int. J. Syst. Evol. Microbiol.">
        <title>Complete genome sequence of Corynebacterium casei LMG S-19264T (=DSM 44701T), isolated from a smear-ripened cheese.</title>
        <authorList>
            <consortium name="US DOE Joint Genome Institute (JGI-PGF)"/>
            <person name="Walter F."/>
            <person name="Albersmeier A."/>
            <person name="Kalinowski J."/>
            <person name="Ruckert C."/>
        </authorList>
    </citation>
    <scope>NUCLEOTIDE SEQUENCE</scope>
    <source>
        <strain evidence="2">JCM 3086</strain>
    </source>
</reference>
<keyword evidence="3" id="KW-1185">Reference proteome</keyword>
<organism evidence="2 3">
    <name type="scientific">Streptomyces brasiliensis</name>
    <dbReference type="NCBI Taxonomy" id="1954"/>
    <lineage>
        <taxon>Bacteria</taxon>
        <taxon>Bacillati</taxon>
        <taxon>Actinomycetota</taxon>
        <taxon>Actinomycetes</taxon>
        <taxon>Kitasatosporales</taxon>
        <taxon>Streptomycetaceae</taxon>
        <taxon>Streptomyces</taxon>
    </lineage>
</organism>
<evidence type="ECO:0000256" key="1">
    <source>
        <dbReference type="SAM" id="MobiDB-lite"/>
    </source>
</evidence>
<feature type="region of interest" description="Disordered" evidence="1">
    <location>
        <begin position="104"/>
        <end position="132"/>
    </location>
</feature>
<feature type="compositionally biased region" description="Pro residues" evidence="1">
    <location>
        <begin position="348"/>
        <end position="360"/>
    </location>
</feature>
<feature type="compositionally biased region" description="Pro residues" evidence="1">
    <location>
        <begin position="383"/>
        <end position="408"/>
    </location>
</feature>
<evidence type="ECO:0000313" key="3">
    <source>
        <dbReference type="Proteomes" id="UP000657574"/>
    </source>
</evidence>
<dbReference type="EMBL" id="BMQA01000099">
    <property type="protein sequence ID" value="GGJ67597.1"/>
    <property type="molecule type" value="Genomic_DNA"/>
</dbReference>
<gene>
    <name evidence="2" type="ORF">GCM10010121_092870</name>
</gene>
<name>A0A917P9D8_9ACTN</name>
<dbReference type="Proteomes" id="UP000657574">
    <property type="component" value="Unassembled WGS sequence"/>
</dbReference>
<comment type="caution">
    <text evidence="2">The sequence shown here is derived from an EMBL/GenBank/DDBJ whole genome shotgun (WGS) entry which is preliminary data.</text>
</comment>
<evidence type="ECO:0000313" key="2">
    <source>
        <dbReference type="EMBL" id="GGJ67597.1"/>
    </source>
</evidence>
<reference evidence="2" key="2">
    <citation type="submission" date="2020-09" db="EMBL/GenBank/DDBJ databases">
        <authorList>
            <person name="Sun Q."/>
            <person name="Ohkuma M."/>
        </authorList>
    </citation>
    <scope>NUCLEOTIDE SEQUENCE</scope>
    <source>
        <strain evidence="2">JCM 3086</strain>
    </source>
</reference>
<dbReference type="AlphaFoldDB" id="A0A917P9D8"/>
<sequence>MRIPWVKDALGNEYDRSEIDRLPHPRYVTPLKCGGCGTRVSTRHGNADDPDGRTSHYFKLDPHTPTCTYDLDQRGKQLVGDSAGTVVRRAGQWRLICPPLDHLGAGGHAKRPPAGTVRPGRTGGSGPRVTSKQAWPAIASARRIAQILQDFDQDPEVAEEFAAVAPNGQRNIPWPEFCRGRADADQLAQALLDGAADMIPHAVWGPVSTADAVGRDRDSYVVMYVARNPIHIEDRPVRLRVAVRCDRPDWIGATTRSGHVLAYGYWKLFPSDLSRAQSQGWIELQLWVKQPWQVARWDTDGTTVDLPKPLVRPRQPKSAPVRGAASPAPSSTRDVPPATSQEPESPATLPPAALPLPPPQERQEPVQSAPEPPTGPTEESGPPAEPPRPSRPPLPPTPPLPPFPPPGPGEDGRRSALGRWLRSIRRRRN</sequence>
<proteinExistence type="predicted"/>
<feature type="compositionally biased region" description="Polar residues" evidence="1">
    <location>
        <begin position="328"/>
        <end position="342"/>
    </location>
</feature>
<dbReference type="PRINTS" id="PR01217">
    <property type="entry name" value="PRICHEXTENSN"/>
</dbReference>
<accession>A0A917P9D8</accession>
<feature type="region of interest" description="Disordered" evidence="1">
    <location>
        <begin position="300"/>
        <end position="429"/>
    </location>
</feature>
<protein>
    <submittedName>
        <fullName evidence="2">Uncharacterized protein</fullName>
    </submittedName>
</protein>